<reference evidence="4" key="2">
    <citation type="submission" date="2011-02" db="EMBL/GenBank/DDBJ databases">
        <authorList>
            <person name="MacLean D."/>
        </authorList>
    </citation>
    <scope>NUCLEOTIDE SEQUENCE</scope>
</reference>
<organism evidence="4">
    <name type="scientific">Albugo laibachii Nc14</name>
    <dbReference type="NCBI Taxonomy" id="890382"/>
    <lineage>
        <taxon>Eukaryota</taxon>
        <taxon>Sar</taxon>
        <taxon>Stramenopiles</taxon>
        <taxon>Oomycota</taxon>
        <taxon>Peronosporomycetes</taxon>
        <taxon>Albuginales</taxon>
        <taxon>Albuginaceae</taxon>
        <taxon>Albugo</taxon>
    </lineage>
</organism>
<dbReference type="GO" id="GO:0005634">
    <property type="term" value="C:nucleus"/>
    <property type="evidence" value="ECO:0007669"/>
    <property type="project" value="TreeGrafter"/>
</dbReference>
<reference evidence="4" key="1">
    <citation type="journal article" date="2011" name="PLoS Biol.">
        <title>Gene gain and loss during evolution of obligate parasitism in the white rust pathogen of Arabidopsis thaliana.</title>
        <authorList>
            <person name="Kemen E."/>
            <person name="Gardiner A."/>
            <person name="Schultz-Larsen T."/>
            <person name="Kemen A.C."/>
            <person name="Balmuth A.L."/>
            <person name="Robert-Seilaniantz A."/>
            <person name="Bailey K."/>
            <person name="Holub E."/>
            <person name="Studholme D.J."/>
            <person name="Maclean D."/>
            <person name="Jones J.D."/>
        </authorList>
    </citation>
    <scope>NUCLEOTIDE SEQUENCE</scope>
</reference>
<dbReference type="PROSITE" id="PS51253">
    <property type="entry name" value="HTH_CENPB"/>
    <property type="match status" value="1"/>
</dbReference>
<dbReference type="InterPro" id="IPR006600">
    <property type="entry name" value="HTH_CenpB_DNA-bd_dom"/>
</dbReference>
<evidence type="ECO:0000256" key="1">
    <source>
        <dbReference type="ARBA" id="ARBA00023125"/>
    </source>
</evidence>
<feature type="compositionally biased region" description="Basic and acidic residues" evidence="2">
    <location>
        <begin position="1"/>
        <end position="13"/>
    </location>
</feature>
<evidence type="ECO:0000256" key="2">
    <source>
        <dbReference type="SAM" id="MobiDB-lite"/>
    </source>
</evidence>
<keyword evidence="1" id="KW-0238">DNA-binding</keyword>
<dbReference type="PANTHER" id="PTHR19303:SF57">
    <property type="entry name" value="HTH CENPB-TYPE DOMAIN-CONTAINING PROTEIN"/>
    <property type="match status" value="1"/>
</dbReference>
<evidence type="ECO:0000313" key="4">
    <source>
        <dbReference type="EMBL" id="CCA18778.1"/>
    </source>
</evidence>
<dbReference type="PANTHER" id="PTHR19303">
    <property type="entry name" value="TRANSPOSON"/>
    <property type="match status" value="1"/>
</dbReference>
<accession>F0WC65</accession>
<dbReference type="EMBL" id="FR824101">
    <property type="protein sequence ID" value="CCA18778.1"/>
    <property type="molecule type" value="Genomic_DNA"/>
</dbReference>
<feature type="region of interest" description="Disordered" evidence="2">
    <location>
        <begin position="1"/>
        <end position="21"/>
    </location>
</feature>
<proteinExistence type="predicted"/>
<dbReference type="Gene3D" id="1.10.10.60">
    <property type="entry name" value="Homeodomain-like"/>
    <property type="match status" value="1"/>
</dbReference>
<name>F0WC65_9STRA</name>
<gene>
    <name evidence="4" type="primary">AlNc14C56G4248</name>
    <name evidence="4" type="ORF">ALNC14_049210</name>
</gene>
<dbReference type="AlphaFoldDB" id="F0WC65"/>
<feature type="domain" description="HTH CENPB-type" evidence="3">
    <location>
        <begin position="90"/>
        <end position="163"/>
    </location>
</feature>
<evidence type="ECO:0000259" key="3">
    <source>
        <dbReference type="PROSITE" id="PS51253"/>
    </source>
</evidence>
<sequence>MPRGRNTESENGGRKPRKYMRNAPTNSFRLTVIDHYDVHGMPATLERFYPGIVGSAKETKRKSVYMWEKGREKLVRLCKAQATSEMRRTREIGTAKMLPRDAELDLIKWINGYRLEGAPISALMLTGKSLQIASEVGVSATEFTALWTWRQAFVRRYKFTFHMRTRQGQILPAGISVKAAAFSSELQQRMGELGVDVVYNADQTPVFFDHIPTKTIEAKRTQTVWVRSGGKAKDRVTRMLLGDSFDNKYQPLLIFKTTTALKKETAAEKNAKRHGFGKRLWIKMCDLQSTFGVQIYADVTAWWNAEMSVRFLEYHFGERRERQVSSILLLWDEFSAHWSEQVRICAEELGVVLM</sequence>
<dbReference type="HOGENOM" id="CLU_031434_1_0_1"/>
<protein>
    <submittedName>
        <fullName evidence="4">Uncharacterized protein AlNc14C56G4248</fullName>
    </submittedName>
</protein>
<dbReference type="InterPro" id="IPR050863">
    <property type="entry name" value="CenT-Element_Derived"/>
</dbReference>
<dbReference type="GO" id="GO:0003677">
    <property type="term" value="F:DNA binding"/>
    <property type="evidence" value="ECO:0007669"/>
    <property type="project" value="UniProtKB-KW"/>
</dbReference>